<dbReference type="AlphaFoldDB" id="A0A8T0BI82"/>
<dbReference type="InterPro" id="IPR002126">
    <property type="entry name" value="Cadherin-like_dom"/>
</dbReference>
<keyword evidence="10 14" id="KW-1133">Transmembrane helix</keyword>
<evidence type="ECO:0000313" key="17">
    <source>
        <dbReference type="EMBL" id="KAF7706675.1"/>
    </source>
</evidence>
<dbReference type="InterPro" id="IPR027397">
    <property type="entry name" value="Catenin-bd_sf"/>
</dbReference>
<keyword evidence="7 13" id="KW-0106">Calcium</keyword>
<feature type="chain" id="PRO_5035844109" description="Cadherin domain-containing protein" evidence="15">
    <location>
        <begin position="25"/>
        <end position="1006"/>
    </location>
</feature>
<dbReference type="SUPFAM" id="SSF49313">
    <property type="entry name" value="Cadherin-like"/>
    <property type="match status" value="5"/>
</dbReference>
<dbReference type="OrthoDB" id="8961010at2759"/>
<dbReference type="CDD" id="cd11304">
    <property type="entry name" value="Cadherin_repeat"/>
    <property type="match status" value="3"/>
</dbReference>
<dbReference type="PANTHER" id="PTHR24025">
    <property type="entry name" value="DESMOGLEIN FAMILY MEMBER"/>
    <property type="match status" value="1"/>
</dbReference>
<evidence type="ECO:0000256" key="3">
    <source>
        <dbReference type="ARBA" id="ARBA00022475"/>
    </source>
</evidence>
<dbReference type="PRINTS" id="PR01818">
    <property type="entry name" value="DESMOCADHERN"/>
</dbReference>
<evidence type="ECO:0000256" key="1">
    <source>
        <dbReference type="ARBA" id="ARBA00004236"/>
    </source>
</evidence>
<dbReference type="InterPro" id="IPR050971">
    <property type="entry name" value="Cadherin-domain_protein"/>
</dbReference>
<evidence type="ECO:0000256" key="14">
    <source>
        <dbReference type="SAM" id="Phobius"/>
    </source>
</evidence>
<comment type="subcellular location">
    <subcellularLocation>
        <location evidence="2">Cell junction</location>
        <location evidence="2">Desmosome</location>
    </subcellularLocation>
    <subcellularLocation>
        <location evidence="1">Cell membrane</location>
    </subcellularLocation>
</comment>
<dbReference type="Proteomes" id="UP000606274">
    <property type="component" value="Unassembled WGS sequence"/>
</dbReference>
<evidence type="ECO:0000256" key="5">
    <source>
        <dbReference type="ARBA" id="ARBA00022723"/>
    </source>
</evidence>
<sequence>MAPFLTFCFFFITIFCSKVITVEAVDREMQTLHRQKREWFIPPVKLMENEDYTKKTYIAKIRSDEETRMNIEYSLLGDAVDEGLFSVNKKNGHVKIHGILNREEKAVYNLKGRATFPDGSCAETDLNLKVVVEDQNDCAPVFEIQMVGFVDELSEKDTYVIVVTASDADDNTTANAKIAYRIIQQEPVGEMMFNIHRSSGEIKVRINTLDREKQETYKLIIIGTDMDGFNSDPQNRPLTGTGTLTINIRDVNDNVPELEDTSYNCTVKETIRNVEAIRLKATDKDKPYTENWEAVYTIISGNENGYFNITTDPKTNEGILIVTKELDYETMKKIDLVVVVNNKAPYHKSVVLGKQKTYPVKIKVLNELEAPFFQHPVKVISITENRTTIDLKKVIVTFTAMDSDTLLTATDVRYLKGEDVNNLVSINEQTAEVRLNKYPEHKFLKNGEYTAKIVCITNDVSPKTATGTLVIQVQDLKNHCPIQISPHGKMCYGDSVVYVTAKDEGKYTNANSFKYKMVSKGTKENWSCEKHNTTTVILHSQEILWPGYYTVGIVVQNQEEKSCEVQKLQITVCTCTEAKVCQYARQSGTSAVLGIGGVLVFLLVILLLFAILMILLLCECRRGFRKFQAFPFEEEQRHIVYHIEGRGEDQELELISQLPVNVAAGSSGQFIDACEDWRKYGWESQEEYINNHLLINQYEGDYVDKNATTLSGGPFEHVGTIAGMALPQTFFHKYYEKKTLELMIQEGSTDELLVSDYETCGSVTSSTDCLGCLYEEHNLDFLDDLGPQYKVLAEICCGSVIEPEVRSTHTPPKTISSSSQVGVKVESDGGGVQSEVISVSASSSSTTTEITSTNYGGNINSGGATTTATAGQTLLVQQPNVYLSSTPMYIMEQQHQPTLYLASGPIMGERNMALVENSNMAITHQNTLPWLRLQQANSRVQVDQGIEGTVVQGFSGHLETQGAAFGSIHVIKNQLMQTQTELVNDQSGEIMVLGNSSVIPNSLSLA</sequence>
<dbReference type="PROSITE" id="PS50268">
    <property type="entry name" value="CADHERIN_2"/>
    <property type="match status" value="4"/>
</dbReference>
<evidence type="ECO:0000256" key="4">
    <source>
        <dbReference type="ARBA" id="ARBA00022692"/>
    </source>
</evidence>
<dbReference type="Pfam" id="PF00028">
    <property type="entry name" value="Cadherin"/>
    <property type="match status" value="3"/>
</dbReference>
<evidence type="ECO:0000256" key="2">
    <source>
        <dbReference type="ARBA" id="ARBA00004568"/>
    </source>
</evidence>
<evidence type="ECO:0000259" key="16">
    <source>
        <dbReference type="PROSITE" id="PS50268"/>
    </source>
</evidence>
<keyword evidence="9" id="KW-0965">Cell junction</keyword>
<evidence type="ECO:0000256" key="10">
    <source>
        <dbReference type="ARBA" id="ARBA00022989"/>
    </source>
</evidence>
<dbReference type="InterPro" id="IPR020894">
    <property type="entry name" value="Cadherin_CS"/>
</dbReference>
<evidence type="ECO:0000256" key="15">
    <source>
        <dbReference type="SAM" id="SignalP"/>
    </source>
</evidence>
<keyword evidence="4 14" id="KW-0812">Transmembrane</keyword>
<evidence type="ECO:0000256" key="13">
    <source>
        <dbReference type="PROSITE-ProRule" id="PRU00043"/>
    </source>
</evidence>
<dbReference type="GO" id="GO:0060429">
    <property type="term" value="P:epithelium development"/>
    <property type="evidence" value="ECO:0007669"/>
    <property type="project" value="UniProtKB-ARBA"/>
</dbReference>
<evidence type="ECO:0000256" key="9">
    <source>
        <dbReference type="ARBA" id="ARBA00022949"/>
    </source>
</evidence>
<protein>
    <recommendedName>
        <fullName evidence="16">Cadherin domain-containing protein</fullName>
    </recommendedName>
</protein>
<dbReference type="GO" id="GO:0005886">
    <property type="term" value="C:plasma membrane"/>
    <property type="evidence" value="ECO:0007669"/>
    <property type="project" value="UniProtKB-SubCell"/>
</dbReference>
<keyword evidence="5" id="KW-0479">Metal-binding</keyword>
<keyword evidence="18" id="KW-1185">Reference proteome</keyword>
<evidence type="ECO:0000256" key="12">
    <source>
        <dbReference type="ARBA" id="ARBA00023180"/>
    </source>
</evidence>
<keyword evidence="12" id="KW-0325">Glycoprotein</keyword>
<feature type="domain" description="Cadherin" evidence="16">
    <location>
        <begin position="64"/>
        <end position="142"/>
    </location>
</feature>
<dbReference type="GO" id="GO:0005509">
    <property type="term" value="F:calcium ion binding"/>
    <property type="evidence" value="ECO:0007669"/>
    <property type="project" value="UniProtKB-UniRule"/>
</dbReference>
<dbReference type="Gene3D" id="4.10.900.10">
    <property type="entry name" value="TCF3-CBD (Catenin binding domain)"/>
    <property type="match status" value="1"/>
</dbReference>
<comment type="caution">
    <text evidence="17">The sequence shown here is derived from an EMBL/GenBank/DDBJ whole genome shotgun (WGS) entry which is preliminary data.</text>
</comment>
<evidence type="ECO:0000256" key="6">
    <source>
        <dbReference type="ARBA" id="ARBA00022737"/>
    </source>
</evidence>
<dbReference type="PANTHER" id="PTHR24025:SF1">
    <property type="entry name" value="DESMOGLEIN-2"/>
    <property type="match status" value="1"/>
</dbReference>
<feature type="domain" description="Cadherin" evidence="16">
    <location>
        <begin position="259"/>
        <end position="373"/>
    </location>
</feature>
<dbReference type="FunFam" id="2.60.40.60:FF:000068">
    <property type="entry name" value="Desmoglein 1"/>
    <property type="match status" value="1"/>
</dbReference>
<evidence type="ECO:0000256" key="7">
    <source>
        <dbReference type="ARBA" id="ARBA00022837"/>
    </source>
</evidence>
<feature type="signal peptide" evidence="15">
    <location>
        <begin position="1"/>
        <end position="24"/>
    </location>
</feature>
<dbReference type="GO" id="GO:0030057">
    <property type="term" value="C:desmosome"/>
    <property type="evidence" value="ECO:0007669"/>
    <property type="project" value="UniProtKB-SubCell"/>
</dbReference>
<gene>
    <name evidence="17" type="ORF">HF521_019929</name>
</gene>
<dbReference type="InterPro" id="IPR015919">
    <property type="entry name" value="Cadherin-like_sf"/>
</dbReference>
<dbReference type="EMBL" id="JABFDY010000006">
    <property type="protein sequence ID" value="KAF7706675.1"/>
    <property type="molecule type" value="Genomic_DNA"/>
</dbReference>
<dbReference type="PROSITE" id="PS00232">
    <property type="entry name" value="CADHERIN_1"/>
    <property type="match status" value="1"/>
</dbReference>
<evidence type="ECO:0000256" key="11">
    <source>
        <dbReference type="ARBA" id="ARBA00023136"/>
    </source>
</evidence>
<dbReference type="FunFam" id="2.60.40.60:FF:000083">
    <property type="entry name" value="Desmoglein 1"/>
    <property type="match status" value="1"/>
</dbReference>
<keyword evidence="15" id="KW-0732">Signal</keyword>
<dbReference type="GO" id="GO:0009653">
    <property type="term" value="P:anatomical structure morphogenesis"/>
    <property type="evidence" value="ECO:0007669"/>
    <property type="project" value="UniProtKB-ARBA"/>
</dbReference>
<dbReference type="Gene3D" id="2.60.40.60">
    <property type="entry name" value="Cadherins"/>
    <property type="match status" value="5"/>
</dbReference>
<dbReference type="SMART" id="SM00112">
    <property type="entry name" value="CA"/>
    <property type="match status" value="4"/>
</dbReference>
<dbReference type="InterPro" id="IPR009122">
    <property type="entry name" value="Desmosomal_cadherin"/>
</dbReference>
<dbReference type="GO" id="GO:0007156">
    <property type="term" value="P:homophilic cell adhesion via plasma membrane adhesion molecules"/>
    <property type="evidence" value="ECO:0007669"/>
    <property type="project" value="InterPro"/>
</dbReference>
<proteinExistence type="predicted"/>
<name>A0A8T0BI82_SILME</name>
<evidence type="ECO:0000313" key="18">
    <source>
        <dbReference type="Proteomes" id="UP000606274"/>
    </source>
</evidence>
<feature type="transmembrane region" description="Helical" evidence="14">
    <location>
        <begin position="591"/>
        <end position="618"/>
    </location>
</feature>
<keyword evidence="8" id="KW-0130">Cell adhesion</keyword>
<keyword evidence="11 14" id="KW-0472">Membrane</keyword>
<reference evidence="17" key="1">
    <citation type="submission" date="2020-08" db="EMBL/GenBank/DDBJ databases">
        <title>Chromosome-level assembly of Southern catfish (Silurus meridionalis) provides insights into visual adaptation to the nocturnal and benthic lifestyles.</title>
        <authorList>
            <person name="Zhang Y."/>
            <person name="Wang D."/>
            <person name="Peng Z."/>
        </authorList>
    </citation>
    <scope>NUCLEOTIDE SEQUENCE</scope>
    <source>
        <strain evidence="17">SWU-2019-XX</strain>
        <tissue evidence="17">Muscle</tissue>
    </source>
</reference>
<organism evidence="17 18">
    <name type="scientific">Silurus meridionalis</name>
    <name type="common">Southern catfish</name>
    <name type="synonym">Silurus soldatovi meridionalis</name>
    <dbReference type="NCBI Taxonomy" id="175797"/>
    <lineage>
        <taxon>Eukaryota</taxon>
        <taxon>Metazoa</taxon>
        <taxon>Chordata</taxon>
        <taxon>Craniata</taxon>
        <taxon>Vertebrata</taxon>
        <taxon>Euteleostomi</taxon>
        <taxon>Actinopterygii</taxon>
        <taxon>Neopterygii</taxon>
        <taxon>Teleostei</taxon>
        <taxon>Ostariophysi</taxon>
        <taxon>Siluriformes</taxon>
        <taxon>Siluridae</taxon>
        <taxon>Silurus</taxon>
    </lineage>
</organism>
<keyword evidence="6" id="KW-0677">Repeat</keyword>
<feature type="domain" description="Cadherin" evidence="16">
    <location>
        <begin position="374"/>
        <end position="483"/>
    </location>
</feature>
<evidence type="ECO:0000256" key="8">
    <source>
        <dbReference type="ARBA" id="ARBA00022889"/>
    </source>
</evidence>
<dbReference type="FunFam" id="2.60.40.60:FF:000011">
    <property type="entry name" value="Cadherin 1"/>
    <property type="match status" value="1"/>
</dbReference>
<keyword evidence="3" id="KW-1003">Cell membrane</keyword>
<accession>A0A8T0BI82</accession>
<dbReference type="PRINTS" id="PR00205">
    <property type="entry name" value="CADHERIN"/>
</dbReference>
<feature type="domain" description="Cadherin" evidence="16">
    <location>
        <begin position="150"/>
        <end position="258"/>
    </location>
</feature>